<evidence type="ECO:0000256" key="2">
    <source>
        <dbReference type="ARBA" id="ARBA00022679"/>
    </source>
</evidence>
<dbReference type="PANTHER" id="PTHR22898">
    <property type="entry name" value="UNCHARACTERIZED GLYCOSOL TRANSFERASE-RELATED"/>
    <property type="match status" value="1"/>
</dbReference>
<keyword evidence="2" id="KW-0808">Transferase</keyword>
<keyword evidence="3" id="KW-1185">Reference proteome</keyword>
<proteinExistence type="predicted"/>
<name>A0A914DWY1_9BILA</name>
<dbReference type="GO" id="GO:0016020">
    <property type="term" value="C:membrane"/>
    <property type="evidence" value="ECO:0007669"/>
    <property type="project" value="InterPro"/>
</dbReference>
<dbReference type="GO" id="GO:0008107">
    <property type="term" value="F:galactoside 2-alpha-L-fucosyltransferase activity"/>
    <property type="evidence" value="ECO:0007669"/>
    <property type="project" value="InterPro"/>
</dbReference>
<evidence type="ECO:0000313" key="3">
    <source>
        <dbReference type="Proteomes" id="UP000887540"/>
    </source>
</evidence>
<sequence length="207" mass="24477">MNLYKSNETFVEIDTFPPHLPSYRYWKDYKEDILKMFSYSTNLTETVKAYGKKLLSEDTHVLCVHTRRGDFIQHKTLLESRKEFVESSIEYVVNFLKVRFLQNIDLVLYGTDNKFIDGLKIKKSNFNSIHKSKARTKGEDLAFAALHCHSFIHTASASSYGWWMAYLRQRKGFVFYNSQQKKNKKHIIKKDDYDIFPPDCFIIPYLA</sequence>
<evidence type="ECO:0000313" key="4">
    <source>
        <dbReference type="WBParaSite" id="ACRNAN_scaffold4103.g31332.t1"/>
    </source>
</evidence>
<dbReference type="Pfam" id="PF01531">
    <property type="entry name" value="Glyco_transf_11"/>
    <property type="match status" value="1"/>
</dbReference>
<dbReference type="InterPro" id="IPR052501">
    <property type="entry name" value="Alpha-1-2_FucT"/>
</dbReference>
<keyword evidence="1" id="KW-0328">Glycosyltransferase</keyword>
<dbReference type="PANTHER" id="PTHR22898:SF3">
    <property type="entry name" value="ALPHA-1,2-FUCOSYLTRANSFERASE-RELATED"/>
    <property type="match status" value="1"/>
</dbReference>
<reference evidence="4" key="1">
    <citation type="submission" date="2022-11" db="UniProtKB">
        <authorList>
            <consortium name="WormBaseParasite"/>
        </authorList>
    </citation>
    <scope>IDENTIFICATION</scope>
</reference>
<evidence type="ECO:0000256" key="1">
    <source>
        <dbReference type="ARBA" id="ARBA00022676"/>
    </source>
</evidence>
<protein>
    <submittedName>
        <fullName evidence="4">L-Fucosyltransferase</fullName>
    </submittedName>
</protein>
<dbReference type="GO" id="GO:0005975">
    <property type="term" value="P:carbohydrate metabolic process"/>
    <property type="evidence" value="ECO:0007669"/>
    <property type="project" value="InterPro"/>
</dbReference>
<accession>A0A914DWY1</accession>
<dbReference type="AlphaFoldDB" id="A0A914DWY1"/>
<dbReference type="Proteomes" id="UP000887540">
    <property type="component" value="Unplaced"/>
</dbReference>
<dbReference type="WBParaSite" id="ACRNAN_scaffold4103.g31332.t1">
    <property type="protein sequence ID" value="ACRNAN_scaffold4103.g31332.t1"/>
    <property type="gene ID" value="ACRNAN_scaffold4103.g31332"/>
</dbReference>
<dbReference type="InterPro" id="IPR002516">
    <property type="entry name" value="Glyco_trans_11"/>
</dbReference>
<organism evidence="3 4">
    <name type="scientific">Acrobeloides nanus</name>
    <dbReference type="NCBI Taxonomy" id="290746"/>
    <lineage>
        <taxon>Eukaryota</taxon>
        <taxon>Metazoa</taxon>
        <taxon>Ecdysozoa</taxon>
        <taxon>Nematoda</taxon>
        <taxon>Chromadorea</taxon>
        <taxon>Rhabditida</taxon>
        <taxon>Tylenchina</taxon>
        <taxon>Cephalobomorpha</taxon>
        <taxon>Cephaloboidea</taxon>
        <taxon>Cephalobidae</taxon>
        <taxon>Acrobeloides</taxon>
    </lineage>
</organism>